<keyword evidence="3" id="KW-0238">DNA-binding</keyword>
<dbReference type="EMBL" id="JANFYM010000037">
    <property type="protein sequence ID" value="MCQ4794007.1"/>
    <property type="molecule type" value="Genomic_DNA"/>
</dbReference>
<dbReference type="SUPFAM" id="SSF116734">
    <property type="entry name" value="DNA methylase specificity domain"/>
    <property type="match status" value="1"/>
</dbReference>
<evidence type="ECO:0000256" key="3">
    <source>
        <dbReference type="ARBA" id="ARBA00023125"/>
    </source>
</evidence>
<protein>
    <submittedName>
        <fullName evidence="5">Restriction endonuclease subunit S</fullName>
        <ecNumber evidence="5">3.1.21.-</ecNumber>
    </submittedName>
</protein>
<gene>
    <name evidence="5" type="ORF">NE692_11195</name>
</gene>
<dbReference type="AlphaFoldDB" id="A0AAW5K0X7"/>
<keyword evidence="5" id="KW-0378">Hydrolase</keyword>
<accession>A0AAW5K0X7</accession>
<dbReference type="PANTHER" id="PTHR30408">
    <property type="entry name" value="TYPE-1 RESTRICTION ENZYME ECOKI SPECIFICITY PROTEIN"/>
    <property type="match status" value="1"/>
</dbReference>
<dbReference type="GO" id="GO:0004519">
    <property type="term" value="F:endonuclease activity"/>
    <property type="evidence" value="ECO:0007669"/>
    <property type="project" value="UniProtKB-KW"/>
</dbReference>
<organism evidence="5 6">
    <name type="scientific">Bifidobacterium adolescentis</name>
    <dbReference type="NCBI Taxonomy" id="1680"/>
    <lineage>
        <taxon>Bacteria</taxon>
        <taxon>Bacillati</taxon>
        <taxon>Actinomycetota</taxon>
        <taxon>Actinomycetes</taxon>
        <taxon>Bifidobacteriales</taxon>
        <taxon>Bifidobacteriaceae</taxon>
        <taxon>Bifidobacterium</taxon>
    </lineage>
</organism>
<dbReference type="GO" id="GO:0016787">
    <property type="term" value="F:hydrolase activity"/>
    <property type="evidence" value="ECO:0007669"/>
    <property type="project" value="UniProtKB-KW"/>
</dbReference>
<name>A0AAW5K0X7_BIFAD</name>
<comment type="similarity">
    <text evidence="1">Belongs to the type-I restriction system S methylase family.</text>
</comment>
<dbReference type="PANTHER" id="PTHR30408:SF12">
    <property type="entry name" value="TYPE I RESTRICTION ENZYME MJAVIII SPECIFICITY SUBUNIT"/>
    <property type="match status" value="1"/>
</dbReference>
<dbReference type="Gene3D" id="3.90.220.20">
    <property type="entry name" value="DNA methylase specificity domains"/>
    <property type="match status" value="1"/>
</dbReference>
<feature type="non-terminal residue" evidence="5">
    <location>
        <position position="184"/>
    </location>
</feature>
<reference evidence="5" key="1">
    <citation type="submission" date="2022-06" db="EMBL/GenBank/DDBJ databases">
        <title>Isolation of gut microbiota from human fecal samples.</title>
        <authorList>
            <person name="Pamer E.G."/>
            <person name="Barat B."/>
            <person name="Waligurski E."/>
            <person name="Medina S."/>
            <person name="Paddock L."/>
            <person name="Mostad J."/>
        </authorList>
    </citation>
    <scope>NUCLEOTIDE SEQUENCE</scope>
    <source>
        <strain evidence="5">SL.1.01</strain>
    </source>
</reference>
<dbReference type="InterPro" id="IPR044946">
    <property type="entry name" value="Restrct_endonuc_typeI_TRD_sf"/>
</dbReference>
<proteinExistence type="inferred from homology"/>
<evidence type="ECO:0000256" key="1">
    <source>
        <dbReference type="ARBA" id="ARBA00010923"/>
    </source>
</evidence>
<keyword evidence="2" id="KW-0680">Restriction system</keyword>
<keyword evidence="5" id="KW-0255">Endonuclease</keyword>
<evidence type="ECO:0000256" key="2">
    <source>
        <dbReference type="ARBA" id="ARBA00022747"/>
    </source>
</evidence>
<sequence length="184" mass="20154">MTSSKPQFVEERGQKVKLNNLCSRGKSSLRQKDVSNDGPYAVYGASGLVGTMASFQNAVPYVAVVKDGAGVGRASACEANTSVLGTMQALIPSEGIDRDYLLHLVRSLHLGDGFSGSTIPHIYFKDYGKLPVRLHSPAEQKRIVDIFASIERQIKVSKQQLDQLDFLVKSRFVEMFGDLKSDTN</sequence>
<dbReference type="Proteomes" id="UP001206013">
    <property type="component" value="Unassembled WGS sequence"/>
</dbReference>
<dbReference type="InterPro" id="IPR052021">
    <property type="entry name" value="Type-I_RS_S_subunit"/>
</dbReference>
<dbReference type="InterPro" id="IPR000055">
    <property type="entry name" value="Restrct_endonuc_typeI_TRD"/>
</dbReference>
<evidence type="ECO:0000259" key="4">
    <source>
        <dbReference type="Pfam" id="PF01420"/>
    </source>
</evidence>
<keyword evidence="5" id="KW-0540">Nuclease</keyword>
<dbReference type="GO" id="GO:0009307">
    <property type="term" value="P:DNA restriction-modification system"/>
    <property type="evidence" value="ECO:0007669"/>
    <property type="project" value="UniProtKB-KW"/>
</dbReference>
<feature type="domain" description="Type I restriction modification DNA specificity" evidence="4">
    <location>
        <begin position="14"/>
        <end position="164"/>
    </location>
</feature>
<dbReference type="Gene3D" id="1.10.287.1120">
    <property type="entry name" value="Bipartite methylase S protein"/>
    <property type="match status" value="1"/>
</dbReference>
<dbReference type="EC" id="3.1.21.-" evidence="5"/>
<comment type="caution">
    <text evidence="5">The sequence shown here is derived from an EMBL/GenBank/DDBJ whole genome shotgun (WGS) entry which is preliminary data.</text>
</comment>
<dbReference type="Pfam" id="PF01420">
    <property type="entry name" value="Methylase_S"/>
    <property type="match status" value="1"/>
</dbReference>
<evidence type="ECO:0000313" key="6">
    <source>
        <dbReference type="Proteomes" id="UP001206013"/>
    </source>
</evidence>
<dbReference type="RefSeq" id="WP_256134818.1">
    <property type="nucleotide sequence ID" value="NZ_JANFYM010000037.1"/>
</dbReference>
<dbReference type="GO" id="GO:0003677">
    <property type="term" value="F:DNA binding"/>
    <property type="evidence" value="ECO:0007669"/>
    <property type="project" value="UniProtKB-KW"/>
</dbReference>
<evidence type="ECO:0000313" key="5">
    <source>
        <dbReference type="EMBL" id="MCQ4794007.1"/>
    </source>
</evidence>